<reference evidence="2" key="1">
    <citation type="journal article" date="2021" name="BMC Genomics">
        <title>Chromosome-level genome assembly and manually-curated proteome of model necrotroph Parastagonospora nodorum Sn15 reveals a genome-wide trove of candidate effector homologs, and redundancy of virulence-related functions within an accessory chromosome.</title>
        <authorList>
            <person name="Bertazzoni S."/>
            <person name="Jones D.A.B."/>
            <person name="Phan H.T."/>
            <person name="Tan K.-C."/>
            <person name="Hane J.K."/>
        </authorList>
    </citation>
    <scope>NUCLEOTIDE SEQUENCE [LARGE SCALE GENOMIC DNA]</scope>
    <source>
        <strain evidence="2">SN15 / ATCC MYA-4574 / FGSC 10173)</strain>
    </source>
</reference>
<dbReference type="EMBL" id="CP069042">
    <property type="protein sequence ID" value="QRD06454.1"/>
    <property type="molecule type" value="Genomic_DNA"/>
</dbReference>
<accession>A0A7U2IAW2</accession>
<feature type="non-terminal residue" evidence="1">
    <location>
        <position position="30"/>
    </location>
</feature>
<gene>
    <name evidence="1" type="ORF">JI435_118280</name>
</gene>
<dbReference type="VEuPathDB" id="FungiDB:JI435_118280"/>
<dbReference type="OrthoDB" id="3801581at2759"/>
<organism evidence="1 2">
    <name type="scientific">Phaeosphaeria nodorum (strain SN15 / ATCC MYA-4574 / FGSC 10173)</name>
    <name type="common">Glume blotch fungus</name>
    <name type="synonym">Parastagonospora nodorum</name>
    <dbReference type="NCBI Taxonomy" id="321614"/>
    <lineage>
        <taxon>Eukaryota</taxon>
        <taxon>Fungi</taxon>
        <taxon>Dikarya</taxon>
        <taxon>Ascomycota</taxon>
        <taxon>Pezizomycotina</taxon>
        <taxon>Dothideomycetes</taxon>
        <taxon>Pleosporomycetidae</taxon>
        <taxon>Pleosporales</taxon>
        <taxon>Pleosporineae</taxon>
        <taxon>Phaeosphaeriaceae</taxon>
        <taxon>Parastagonospora</taxon>
    </lineage>
</organism>
<name>A0A7U2IAW2_PHANO</name>
<protein>
    <submittedName>
        <fullName evidence="1">Uncharacterized protein</fullName>
    </submittedName>
</protein>
<proteinExistence type="predicted"/>
<dbReference type="Proteomes" id="UP000663193">
    <property type="component" value="Chromosome 20"/>
</dbReference>
<keyword evidence="2" id="KW-1185">Reference proteome</keyword>
<evidence type="ECO:0000313" key="2">
    <source>
        <dbReference type="Proteomes" id="UP000663193"/>
    </source>
</evidence>
<evidence type="ECO:0000313" key="1">
    <source>
        <dbReference type="EMBL" id="QRD06454.1"/>
    </source>
</evidence>
<dbReference type="AlphaFoldDB" id="A0A7U2IAW2"/>
<sequence>MKSSSVILAFSALLVQSALAAPHVFVVPRQ</sequence>